<name>A0AB36DPP3_MORCA</name>
<organism evidence="1 2">
    <name type="scientific">Moraxella catarrhalis</name>
    <name type="common">Branhamella catarrhalis</name>
    <dbReference type="NCBI Taxonomy" id="480"/>
    <lineage>
        <taxon>Bacteria</taxon>
        <taxon>Pseudomonadati</taxon>
        <taxon>Pseudomonadota</taxon>
        <taxon>Gammaproteobacteria</taxon>
        <taxon>Moraxellales</taxon>
        <taxon>Moraxellaceae</taxon>
        <taxon>Moraxella</taxon>
    </lineage>
</organism>
<proteinExistence type="predicted"/>
<dbReference type="AlphaFoldDB" id="A0AB36DPP3"/>
<evidence type="ECO:0000313" key="1">
    <source>
        <dbReference type="EMBL" id="OAV26303.1"/>
    </source>
</evidence>
<dbReference type="Proteomes" id="UP000078295">
    <property type="component" value="Unassembled WGS sequence"/>
</dbReference>
<comment type="caution">
    <text evidence="1">The sequence shown here is derived from an EMBL/GenBank/DDBJ whole genome shotgun (WGS) entry which is preliminary data.</text>
</comment>
<gene>
    <name evidence="1" type="ORF">AO370_0717</name>
</gene>
<dbReference type="EMBL" id="LXHQ01000022">
    <property type="protein sequence ID" value="OAV26303.1"/>
    <property type="molecule type" value="Genomic_DNA"/>
</dbReference>
<protein>
    <submittedName>
        <fullName evidence="1">Uncharacterized protein</fullName>
    </submittedName>
</protein>
<evidence type="ECO:0000313" key="2">
    <source>
        <dbReference type="Proteomes" id="UP000078295"/>
    </source>
</evidence>
<sequence length="39" mass="4572">MLTSPNPKIAKYDKKYPYPTPIKKQIIFILDFKSLIFGI</sequence>
<reference evidence="1 2" key="1">
    <citation type="journal article" date="2016" name="Genome Biol. Evol.">
        <title>Comparative Genomic Analyses of the Moraxella catarrhalis Serosensitive and Seroresistant Lineages Demonstrate Their Independent Evolution.</title>
        <authorList>
            <person name="Earl J.P."/>
            <person name="de Vries S.P."/>
            <person name="Ahmed A."/>
            <person name="Powell E."/>
            <person name="Schultz M.P."/>
            <person name="Hermans P.W."/>
            <person name="Hill D.J."/>
            <person name="Zhou Z."/>
            <person name="Constantinidou C.I."/>
            <person name="Hu F.Z."/>
            <person name="Bootsma H.J."/>
            <person name="Ehrlich G.D."/>
        </authorList>
    </citation>
    <scope>NUCLEOTIDE SEQUENCE [LARGE SCALE GENOMIC DNA]</scope>
    <source>
        <strain evidence="1 2">F23</strain>
    </source>
</reference>
<accession>A0AB36DPP3</accession>